<feature type="domain" description="Asparagine synthetase" evidence="1">
    <location>
        <begin position="228"/>
        <end position="594"/>
    </location>
</feature>
<dbReference type="EMBL" id="JBIGHV010000010">
    <property type="protein sequence ID" value="MFG6432870.1"/>
    <property type="molecule type" value="Genomic_DNA"/>
</dbReference>
<organism evidence="2 3">
    <name type="scientific">Pelomonas parva</name>
    <dbReference type="NCBI Taxonomy" id="3299032"/>
    <lineage>
        <taxon>Bacteria</taxon>
        <taxon>Pseudomonadati</taxon>
        <taxon>Pseudomonadota</taxon>
        <taxon>Betaproteobacteria</taxon>
        <taxon>Burkholderiales</taxon>
        <taxon>Sphaerotilaceae</taxon>
        <taxon>Roseateles</taxon>
    </lineage>
</organism>
<evidence type="ECO:0000313" key="3">
    <source>
        <dbReference type="Proteomes" id="UP001606210"/>
    </source>
</evidence>
<reference evidence="2 3" key="1">
    <citation type="submission" date="2024-08" db="EMBL/GenBank/DDBJ databases">
        <authorList>
            <person name="Lu H."/>
        </authorList>
    </citation>
    <scope>NUCLEOTIDE SEQUENCE [LARGE SCALE GENOMIC DNA]</scope>
    <source>
        <strain evidence="2 3">LYH14W</strain>
    </source>
</reference>
<proteinExistence type="predicted"/>
<protein>
    <submittedName>
        <fullName evidence="2">Asparagine synthase-related protein</fullName>
    </submittedName>
</protein>
<sequence>MFRYIGFAWSPSSEEQAALAERLTAALNAGQWTRAFSSSGLRVYAMGCKPGDHDIYSLPAGRGVVLGRLFRRGNAHGRGSRHIELTELEAERIVRSDGQALIDQFWGRWIAFLPSWTGESRVLRDPTGTLPGYTLQIDGVCVAFSWLEDVSQLLDLPAPAVNWDAVAASLVMGRLGAYETGLQGVAQILPGELTPMSVTDAGPLPLWRAVEIARRPVDLDHARAAQMLRDATTECVRGWMSCYDNIVLRLSGGVDSAILLGCLYSEAPTANIVCLNLYSPGSDSDERGYARLAAAGAGCRLIERHRDADFRMDLVASPALTPLPGNHIGRLGSDRIDAEVVNDHGASVMFTGAGGDQLFSESRGTWPAADYLQLRGIDRGFAAAVADAARLGRVSYWQSLKLAFRDRFARRDPLSGVGRYLTLVPEEVVDNIVQKAARFIHPGLLEATDLPIGKLMQLRSLSCPFEYYNPYAPATSPELVHPLMSQPLLELSLQLPTYVLTRGGYGRALARAAFADRIPAEIASRRSKGGTEQHAASVLNQSLPLVRNLLLDGELVRRGLLDRQRVESTLAGRPSTNGAYVTEVHSCFAVEAWLTRVIRGATVATS</sequence>
<accession>A0ABW7FAQ5</accession>
<evidence type="ECO:0000259" key="1">
    <source>
        <dbReference type="Pfam" id="PF00733"/>
    </source>
</evidence>
<dbReference type="InterPro" id="IPR001962">
    <property type="entry name" value="Asn_synthase"/>
</dbReference>
<gene>
    <name evidence="2" type="ORF">ACG00Y_23345</name>
</gene>
<dbReference type="Gene3D" id="3.40.50.620">
    <property type="entry name" value="HUPs"/>
    <property type="match status" value="2"/>
</dbReference>
<dbReference type="SUPFAM" id="SSF52402">
    <property type="entry name" value="Adenine nucleotide alpha hydrolases-like"/>
    <property type="match status" value="1"/>
</dbReference>
<name>A0ABW7FAQ5_9BURK</name>
<evidence type="ECO:0000313" key="2">
    <source>
        <dbReference type="EMBL" id="MFG6432870.1"/>
    </source>
</evidence>
<dbReference type="InterPro" id="IPR014729">
    <property type="entry name" value="Rossmann-like_a/b/a_fold"/>
</dbReference>
<dbReference type="RefSeq" id="WP_394483086.1">
    <property type="nucleotide sequence ID" value="NZ_JBIGHV010000010.1"/>
</dbReference>
<comment type="caution">
    <text evidence="2">The sequence shown here is derived from an EMBL/GenBank/DDBJ whole genome shotgun (WGS) entry which is preliminary data.</text>
</comment>
<keyword evidence="3" id="KW-1185">Reference proteome</keyword>
<dbReference type="Proteomes" id="UP001606210">
    <property type="component" value="Unassembled WGS sequence"/>
</dbReference>
<dbReference type="Pfam" id="PF00733">
    <property type="entry name" value="Asn_synthase"/>
    <property type="match status" value="1"/>
</dbReference>